<keyword evidence="2 4" id="KW-0808">Transferase</keyword>
<dbReference type="SUPFAM" id="SSF75217">
    <property type="entry name" value="alpha/beta knot"/>
    <property type="match status" value="1"/>
</dbReference>
<dbReference type="GO" id="GO:0005829">
    <property type="term" value="C:cytosol"/>
    <property type="evidence" value="ECO:0007669"/>
    <property type="project" value="TreeGrafter"/>
</dbReference>
<dbReference type="Gene3D" id="3.40.1280.10">
    <property type="match status" value="1"/>
</dbReference>
<dbReference type="InterPro" id="IPR013123">
    <property type="entry name" value="SpoU_subst-bd"/>
</dbReference>
<dbReference type="CDD" id="cd18103">
    <property type="entry name" value="SpoU-like_RlmB"/>
    <property type="match status" value="1"/>
</dbReference>
<dbReference type="EMBL" id="MEVI01000003">
    <property type="protein sequence ID" value="OGC55160.1"/>
    <property type="molecule type" value="Genomic_DNA"/>
</dbReference>
<gene>
    <name evidence="4" type="ORF">A3A78_04260</name>
</gene>
<dbReference type="AlphaFoldDB" id="A0A1F4VDZ4"/>
<evidence type="ECO:0000313" key="4">
    <source>
        <dbReference type="EMBL" id="OGC55160.1"/>
    </source>
</evidence>
<evidence type="ECO:0000256" key="2">
    <source>
        <dbReference type="ARBA" id="ARBA00022679"/>
    </source>
</evidence>
<dbReference type="InterPro" id="IPR029028">
    <property type="entry name" value="Alpha/beta_knot_MTases"/>
</dbReference>
<evidence type="ECO:0000259" key="3">
    <source>
        <dbReference type="SMART" id="SM00967"/>
    </source>
</evidence>
<dbReference type="InterPro" id="IPR029026">
    <property type="entry name" value="tRNA_m1G_MTases_N"/>
</dbReference>
<dbReference type="Pfam" id="PF08032">
    <property type="entry name" value="SpoU_sub_bind"/>
    <property type="match status" value="1"/>
</dbReference>
<proteinExistence type="predicted"/>
<dbReference type="NCBIfam" id="TIGR00186">
    <property type="entry name" value="rRNA_methyl_3"/>
    <property type="match status" value="1"/>
</dbReference>
<dbReference type="GO" id="GO:0008173">
    <property type="term" value="F:RNA methyltransferase activity"/>
    <property type="evidence" value="ECO:0007669"/>
    <property type="project" value="InterPro"/>
</dbReference>
<feature type="domain" description="RNA 2-O ribose methyltransferase substrate binding" evidence="3">
    <location>
        <begin position="5"/>
        <end position="80"/>
    </location>
</feature>
<comment type="caution">
    <text evidence="4">The sequence shown here is derived from an EMBL/GenBank/DDBJ whole genome shotgun (WGS) entry which is preliminary data.</text>
</comment>
<dbReference type="GO" id="GO:0032259">
    <property type="term" value="P:methylation"/>
    <property type="evidence" value="ECO:0007669"/>
    <property type="project" value="UniProtKB-KW"/>
</dbReference>
<evidence type="ECO:0000256" key="1">
    <source>
        <dbReference type="ARBA" id="ARBA00022603"/>
    </source>
</evidence>
<name>A0A1F4VDZ4_UNCKA</name>
<dbReference type="Proteomes" id="UP000176504">
    <property type="component" value="Unassembled WGS sequence"/>
</dbReference>
<dbReference type="GO" id="GO:0006396">
    <property type="term" value="P:RNA processing"/>
    <property type="evidence" value="ECO:0007669"/>
    <property type="project" value="InterPro"/>
</dbReference>
<evidence type="ECO:0000313" key="5">
    <source>
        <dbReference type="Proteomes" id="UP000176504"/>
    </source>
</evidence>
<organism evidence="4 5">
    <name type="scientific">candidate division WWE3 bacterium RIFCSPLOWO2_01_FULL_41_18</name>
    <dbReference type="NCBI Taxonomy" id="1802625"/>
    <lineage>
        <taxon>Bacteria</taxon>
        <taxon>Katanobacteria</taxon>
    </lineage>
</organism>
<reference evidence="4 5" key="1">
    <citation type="journal article" date="2016" name="Nat. Commun.">
        <title>Thousands of microbial genomes shed light on interconnected biogeochemical processes in an aquifer system.</title>
        <authorList>
            <person name="Anantharaman K."/>
            <person name="Brown C.T."/>
            <person name="Hug L.A."/>
            <person name="Sharon I."/>
            <person name="Castelle C.J."/>
            <person name="Probst A.J."/>
            <person name="Thomas B.C."/>
            <person name="Singh A."/>
            <person name="Wilkins M.J."/>
            <person name="Karaoz U."/>
            <person name="Brodie E.L."/>
            <person name="Williams K.H."/>
            <person name="Hubbard S.S."/>
            <person name="Banfield J.F."/>
        </authorList>
    </citation>
    <scope>NUCLEOTIDE SEQUENCE [LARGE SCALE GENOMIC DNA]</scope>
</reference>
<protein>
    <submittedName>
        <fullName evidence="4">23S rRNA (Guanosine(2251)-2'-O)-methyltransferase RlmB</fullName>
    </submittedName>
</protein>
<dbReference type="PANTHER" id="PTHR46429:SF1">
    <property type="entry name" value="23S RRNA (GUANOSINE-2'-O-)-METHYLTRANSFERASE RLMB"/>
    <property type="match status" value="1"/>
</dbReference>
<dbReference type="Gene3D" id="3.30.1330.30">
    <property type="match status" value="1"/>
</dbReference>
<dbReference type="Pfam" id="PF00588">
    <property type="entry name" value="SpoU_methylase"/>
    <property type="match status" value="1"/>
</dbReference>
<dbReference type="InterPro" id="IPR029064">
    <property type="entry name" value="Ribosomal_eL30-like_sf"/>
</dbReference>
<sequence length="244" mass="26331">MNTVNLEGRNVVIEALTRGRKIFEIFLDKGAKGDKVEGLINLSERKHVKLSMVERGYLDNISKTDSHQGVIALAEGVKTYTVSEVIKSVRNPFLVVIKEVLYEHNLGAILRSAAASGATAVVVPSSGREVLTPVVERVSMGASNVVKVCTESILSALTVIKRAGIKIVGVETTGTKDYFDEDLTGPLALVLGGEDSALSLPIIDKCDIVVRVPMRNDIQSLNLSVACGILMYEKIRQELKLKAG</sequence>
<dbReference type="InterPro" id="IPR004441">
    <property type="entry name" value="rRNA_MeTrfase_TrmH"/>
</dbReference>
<accession>A0A1F4VDZ4</accession>
<dbReference type="SMART" id="SM00967">
    <property type="entry name" value="SpoU_sub_bind"/>
    <property type="match status" value="1"/>
</dbReference>
<keyword evidence="1 4" id="KW-0489">Methyltransferase</keyword>
<dbReference type="SUPFAM" id="SSF55315">
    <property type="entry name" value="L30e-like"/>
    <property type="match status" value="1"/>
</dbReference>
<dbReference type="InterPro" id="IPR001537">
    <property type="entry name" value="SpoU_MeTrfase"/>
</dbReference>
<dbReference type="PANTHER" id="PTHR46429">
    <property type="entry name" value="23S RRNA (GUANOSINE-2'-O-)-METHYLTRANSFERASE RLMB"/>
    <property type="match status" value="1"/>
</dbReference>
<dbReference type="GO" id="GO:0003723">
    <property type="term" value="F:RNA binding"/>
    <property type="evidence" value="ECO:0007669"/>
    <property type="project" value="InterPro"/>
</dbReference>